<sequence>MGEDRLGRQQIATQRGMAVIQDDPGRFLHKAGGELKKLFALEFSDDMLARPAIWVRPLEVWVRLGLGDGLWLLILLAGVIGMGQRTTQGETPRSVWTWFLHTFSQPRWLLLPWVLYVALTTLIFHVELRYRLPLYPALLAYSGLVLTSRQRPAWPGLLAALLCLSITLLHANYPALAWQLANKHLQLARAEAALNRGDAVAAEAAAQSAITWDNDSALAHVALARAAMARGENQAAMVYLDTAIKLLPAHPYAHLLRGDLLRSAGESASARSDLAYETSALEDLQSWAWQRFVSPSPSQISLGDGLDLGFIRGFHHLATGETGFRWSHGTAYVRLHAAAGANQIQIQAASGRPDGSATRVQVRVDGRVVGAIMVSAAGDTYHLNLPQPISSPGDVVISLESPTFTPRDYDRASGDGRRLGVQVYAVGL</sequence>
<dbReference type="PANTHER" id="PTHR33908">
    <property type="entry name" value="MANNOSYLTRANSFERASE YKCB-RELATED"/>
    <property type="match status" value="1"/>
</dbReference>
<evidence type="ECO:0000256" key="5">
    <source>
        <dbReference type="ARBA" id="ARBA00022692"/>
    </source>
</evidence>
<evidence type="ECO:0000256" key="2">
    <source>
        <dbReference type="ARBA" id="ARBA00022475"/>
    </source>
</evidence>
<feature type="transmembrane region" description="Helical" evidence="8">
    <location>
        <begin position="153"/>
        <end position="173"/>
    </location>
</feature>
<evidence type="ECO:0000256" key="6">
    <source>
        <dbReference type="ARBA" id="ARBA00022989"/>
    </source>
</evidence>
<evidence type="ECO:0000256" key="7">
    <source>
        <dbReference type="ARBA" id="ARBA00023136"/>
    </source>
</evidence>
<evidence type="ECO:0000313" key="10">
    <source>
        <dbReference type="Proteomes" id="UP000054010"/>
    </source>
</evidence>
<dbReference type="OrthoDB" id="137367at2"/>
<dbReference type="InterPro" id="IPR011990">
    <property type="entry name" value="TPR-like_helical_dom_sf"/>
</dbReference>
<reference evidence="9 10" key="1">
    <citation type="journal article" date="2011" name="J. Bacteriol.">
        <title>Draft genome sequence of the anoxygenic filamentous phototrophic bacterium Oscillochloris trichoides subsp. DG-6.</title>
        <authorList>
            <person name="Kuznetsov B.B."/>
            <person name="Ivanovsky R.N."/>
            <person name="Keppen O.I."/>
            <person name="Sukhacheva M.V."/>
            <person name="Bumazhkin B.K."/>
            <person name="Patutina E.O."/>
            <person name="Beletsky A.V."/>
            <person name="Mardanov A.V."/>
            <person name="Baslerov R.V."/>
            <person name="Panteleeva A.N."/>
            <person name="Kolganova T.V."/>
            <person name="Ravin N.V."/>
            <person name="Skryabin K.G."/>
        </authorList>
    </citation>
    <scope>NUCLEOTIDE SEQUENCE [LARGE SCALE GENOMIC DNA]</scope>
    <source>
        <strain evidence="9 10">DG-6</strain>
    </source>
</reference>
<dbReference type="GO" id="GO:0005886">
    <property type="term" value="C:plasma membrane"/>
    <property type="evidence" value="ECO:0007669"/>
    <property type="project" value="UniProtKB-SubCell"/>
</dbReference>
<keyword evidence="2" id="KW-1003">Cell membrane</keyword>
<dbReference type="Pfam" id="PF14559">
    <property type="entry name" value="TPR_19"/>
    <property type="match status" value="1"/>
</dbReference>
<keyword evidence="4" id="KW-0808">Transferase</keyword>
<dbReference type="SUPFAM" id="SSF48452">
    <property type="entry name" value="TPR-like"/>
    <property type="match status" value="1"/>
</dbReference>
<dbReference type="EMBL" id="ADVR01000107">
    <property type="protein sequence ID" value="EFO79692.1"/>
    <property type="molecule type" value="Genomic_DNA"/>
</dbReference>
<evidence type="ECO:0000256" key="8">
    <source>
        <dbReference type="SAM" id="Phobius"/>
    </source>
</evidence>
<proteinExistence type="predicted"/>
<accession>E1IGJ5</accession>
<dbReference type="HOGENOM" id="CLU_640669_0_0_0"/>
<dbReference type="Proteomes" id="UP000054010">
    <property type="component" value="Unassembled WGS sequence"/>
</dbReference>
<protein>
    <submittedName>
        <fullName evidence="9">Tetratricopeptide TPR_4 containing protein</fullName>
    </submittedName>
</protein>
<dbReference type="AlphaFoldDB" id="E1IGJ5"/>
<feature type="transmembrane region" description="Helical" evidence="8">
    <location>
        <begin position="108"/>
        <end position="126"/>
    </location>
</feature>
<comment type="subcellular location">
    <subcellularLocation>
        <location evidence="1">Cell membrane</location>
        <topology evidence="1">Multi-pass membrane protein</topology>
    </subcellularLocation>
</comment>
<keyword evidence="6 8" id="KW-1133">Transmembrane helix</keyword>
<evidence type="ECO:0000256" key="3">
    <source>
        <dbReference type="ARBA" id="ARBA00022676"/>
    </source>
</evidence>
<evidence type="ECO:0000313" key="9">
    <source>
        <dbReference type="EMBL" id="EFO79692.1"/>
    </source>
</evidence>
<name>E1IGJ5_9CHLR</name>
<evidence type="ECO:0000256" key="1">
    <source>
        <dbReference type="ARBA" id="ARBA00004651"/>
    </source>
</evidence>
<dbReference type="eggNOG" id="COG1807">
    <property type="taxonomic scope" value="Bacteria"/>
</dbReference>
<keyword evidence="5 8" id="KW-0812">Transmembrane</keyword>
<dbReference type="PANTHER" id="PTHR33908:SF11">
    <property type="entry name" value="MEMBRANE PROTEIN"/>
    <property type="match status" value="1"/>
</dbReference>
<keyword evidence="7 8" id="KW-0472">Membrane</keyword>
<dbReference type="InterPro" id="IPR050297">
    <property type="entry name" value="LipidA_mod_glycosyltrf_83"/>
</dbReference>
<dbReference type="GO" id="GO:0009103">
    <property type="term" value="P:lipopolysaccharide biosynthetic process"/>
    <property type="evidence" value="ECO:0007669"/>
    <property type="project" value="UniProtKB-ARBA"/>
</dbReference>
<evidence type="ECO:0000256" key="4">
    <source>
        <dbReference type="ARBA" id="ARBA00022679"/>
    </source>
</evidence>
<gene>
    <name evidence="9" type="ORF">OSCT_2446</name>
</gene>
<keyword evidence="3" id="KW-0328">Glycosyltransferase</keyword>
<organism evidence="9 10">
    <name type="scientific">Oscillochloris trichoides DG-6</name>
    <dbReference type="NCBI Taxonomy" id="765420"/>
    <lineage>
        <taxon>Bacteria</taxon>
        <taxon>Bacillati</taxon>
        <taxon>Chloroflexota</taxon>
        <taxon>Chloroflexia</taxon>
        <taxon>Chloroflexales</taxon>
        <taxon>Chloroflexineae</taxon>
        <taxon>Oscillochloridaceae</taxon>
        <taxon>Oscillochloris</taxon>
    </lineage>
</organism>
<dbReference type="GO" id="GO:0016763">
    <property type="term" value="F:pentosyltransferase activity"/>
    <property type="evidence" value="ECO:0007669"/>
    <property type="project" value="TreeGrafter"/>
</dbReference>
<comment type="caution">
    <text evidence="9">The sequence shown here is derived from an EMBL/GenBank/DDBJ whole genome shotgun (WGS) entry which is preliminary data.</text>
</comment>
<keyword evidence="10" id="KW-1185">Reference proteome</keyword>
<dbReference type="Gene3D" id="1.25.40.10">
    <property type="entry name" value="Tetratricopeptide repeat domain"/>
    <property type="match status" value="1"/>
</dbReference>
<feature type="transmembrane region" description="Helical" evidence="8">
    <location>
        <begin position="60"/>
        <end position="83"/>
    </location>
</feature>